<evidence type="ECO:0000313" key="1">
    <source>
        <dbReference type="EMBL" id="KAJ1101753.1"/>
    </source>
</evidence>
<keyword evidence="2" id="KW-1185">Reference proteome</keyword>
<gene>
    <name evidence="1" type="ORF">NDU88_006817</name>
</gene>
<evidence type="ECO:0000313" key="2">
    <source>
        <dbReference type="Proteomes" id="UP001066276"/>
    </source>
</evidence>
<accession>A0AAV7MEC0</accession>
<dbReference type="EMBL" id="JANPWB010000014">
    <property type="protein sequence ID" value="KAJ1101753.1"/>
    <property type="molecule type" value="Genomic_DNA"/>
</dbReference>
<dbReference type="Proteomes" id="UP001066276">
    <property type="component" value="Chromosome 10"/>
</dbReference>
<organism evidence="1 2">
    <name type="scientific">Pleurodeles waltl</name>
    <name type="common">Iberian ribbed newt</name>
    <dbReference type="NCBI Taxonomy" id="8319"/>
    <lineage>
        <taxon>Eukaryota</taxon>
        <taxon>Metazoa</taxon>
        <taxon>Chordata</taxon>
        <taxon>Craniata</taxon>
        <taxon>Vertebrata</taxon>
        <taxon>Euteleostomi</taxon>
        <taxon>Amphibia</taxon>
        <taxon>Batrachia</taxon>
        <taxon>Caudata</taxon>
        <taxon>Salamandroidea</taxon>
        <taxon>Salamandridae</taxon>
        <taxon>Pleurodelinae</taxon>
        <taxon>Pleurodeles</taxon>
    </lineage>
</organism>
<proteinExistence type="predicted"/>
<sequence length="284" mass="31730">MEDVRIHLTSNNSNPKYKLMSQEKRTAVHYIKAIIYAKRAFRKAQRAHQHKPSVITAEELWINFGRKIGVHLLDVDCLSVATSGFKESCQCKDPKGHSIVVGVETVALPFAVGERRRAPCGKAAAEIGRDALKQTASWCGTLCKIPGESTDDFVATLRTLATSYNYREFRDEVIRDQLIERTNNINVQEQLLATEDPDLETALKLARSIEHSQHCMKEMKDGIKFFEIKQIKAKQCAKPTKKGNEANDIANLRFHHPGIKVKRPRCYASIAEGGVANMAAGADV</sequence>
<name>A0AAV7MEC0_PLEWA</name>
<reference evidence="1" key="1">
    <citation type="journal article" date="2022" name="bioRxiv">
        <title>Sequencing and chromosome-scale assembly of the giantPleurodeles waltlgenome.</title>
        <authorList>
            <person name="Brown T."/>
            <person name="Elewa A."/>
            <person name="Iarovenko S."/>
            <person name="Subramanian E."/>
            <person name="Araus A.J."/>
            <person name="Petzold A."/>
            <person name="Susuki M."/>
            <person name="Suzuki K.-i.T."/>
            <person name="Hayashi T."/>
            <person name="Toyoda A."/>
            <person name="Oliveira C."/>
            <person name="Osipova E."/>
            <person name="Leigh N.D."/>
            <person name="Simon A."/>
            <person name="Yun M.H."/>
        </authorList>
    </citation>
    <scope>NUCLEOTIDE SEQUENCE</scope>
    <source>
        <strain evidence="1">20211129_DDA</strain>
        <tissue evidence="1">Liver</tissue>
    </source>
</reference>
<comment type="caution">
    <text evidence="1">The sequence shown here is derived from an EMBL/GenBank/DDBJ whole genome shotgun (WGS) entry which is preliminary data.</text>
</comment>
<protein>
    <submittedName>
        <fullName evidence="1">Uncharacterized protein</fullName>
    </submittedName>
</protein>
<dbReference type="AlphaFoldDB" id="A0AAV7MEC0"/>